<reference evidence="3" key="1">
    <citation type="submission" date="2025-08" db="UniProtKB">
        <authorList>
            <consortium name="RefSeq"/>
        </authorList>
    </citation>
    <scope>IDENTIFICATION</scope>
    <source>
        <tissue evidence="3">Leaves</tissue>
    </source>
</reference>
<dbReference type="InterPro" id="IPR039556">
    <property type="entry name" value="ICL/PEPM"/>
</dbReference>
<evidence type="ECO:0000256" key="1">
    <source>
        <dbReference type="ARBA" id="ARBA00023531"/>
    </source>
</evidence>
<dbReference type="PANTHER" id="PTHR42905:SF2">
    <property type="entry name" value="PHOSPHOENOLPYRUVATE CARBOXYLASE FAMILY PROTEIN"/>
    <property type="match status" value="1"/>
</dbReference>
<name>A0A2I4HS70_JUGRE</name>
<organism evidence="2 3">
    <name type="scientific">Juglans regia</name>
    <name type="common">English walnut</name>
    <dbReference type="NCBI Taxonomy" id="51240"/>
    <lineage>
        <taxon>Eukaryota</taxon>
        <taxon>Viridiplantae</taxon>
        <taxon>Streptophyta</taxon>
        <taxon>Embryophyta</taxon>
        <taxon>Tracheophyta</taxon>
        <taxon>Spermatophyta</taxon>
        <taxon>Magnoliopsida</taxon>
        <taxon>eudicotyledons</taxon>
        <taxon>Gunneridae</taxon>
        <taxon>Pentapetalae</taxon>
        <taxon>rosids</taxon>
        <taxon>fabids</taxon>
        <taxon>Fagales</taxon>
        <taxon>Juglandaceae</taxon>
        <taxon>Juglans</taxon>
    </lineage>
</organism>
<evidence type="ECO:0000313" key="3">
    <source>
        <dbReference type="RefSeq" id="XP_018858977.1"/>
    </source>
</evidence>
<accession>A0A2I4HS70</accession>
<dbReference type="AlphaFoldDB" id="A0A2I4HS70"/>
<dbReference type="SUPFAM" id="SSF51621">
    <property type="entry name" value="Phosphoenolpyruvate/pyruvate domain"/>
    <property type="match status" value="1"/>
</dbReference>
<dbReference type="OrthoDB" id="1923844at2759"/>
<dbReference type="Pfam" id="PF13714">
    <property type="entry name" value="PEP_mutase"/>
    <property type="match status" value="1"/>
</dbReference>
<dbReference type="PANTHER" id="PTHR42905">
    <property type="entry name" value="PHOSPHOENOLPYRUVATE CARBOXYLASE"/>
    <property type="match status" value="1"/>
</dbReference>
<sequence length="452" mass="48920">MEPALVLGGGGSFPHIPSLAIRSTSSPPFLGFTFGSRIQWSISLARNPIQQKSHTRLALARAPERDHNVTEPPAKALRRILDLPGVHQGPACFDALSAKLVEKAGFQYCFSSGFSISAARLGLPDVGLISYGEMLDQGQQITQAVSIPVIGDGDNGYGNAMNVKRTVKGYISAGFAGIILEDQVSPKACGHTQGRKVVPREEAIMKIKAAIDARKESGSDIVIVARTDSRQAVSLDESLWRCRAFADAGADVLFIDALASKEEMKAFCEISPLVPKMANMLEGGGKTPILNPLELEDIGYKLVSYPLSLIGASIQAMQDSLAALRGGRIPPPRSMPSFEEIKEILGFNTYYKEEQRYATSTNQLSSQRDGSRDPFSQIWSRTLRIKITGRDGFERLDVRIPAGFLEGITNIVPALGGVNIKALLDDAADEVGGKQLLDFIDTMGDRIQVFLE</sequence>
<dbReference type="InterPro" id="IPR015813">
    <property type="entry name" value="Pyrv/PenolPyrv_kinase-like_dom"/>
</dbReference>
<keyword evidence="2" id="KW-1185">Reference proteome</keyword>
<dbReference type="CDD" id="cd00377">
    <property type="entry name" value="ICL_PEPM"/>
    <property type="match status" value="1"/>
</dbReference>
<proteinExistence type="predicted"/>
<evidence type="ECO:0000313" key="2">
    <source>
        <dbReference type="Proteomes" id="UP000235220"/>
    </source>
</evidence>
<dbReference type="Gene3D" id="3.20.20.60">
    <property type="entry name" value="Phosphoenolpyruvate-binding domains"/>
    <property type="match status" value="1"/>
</dbReference>
<dbReference type="FunCoup" id="A0A2I4HS70">
    <property type="interactions" value="482"/>
</dbReference>
<dbReference type="Proteomes" id="UP000235220">
    <property type="component" value="Chromosome 7"/>
</dbReference>
<dbReference type="GO" id="GO:0016829">
    <property type="term" value="F:lyase activity"/>
    <property type="evidence" value="ECO:0000318"/>
    <property type="project" value="GO_Central"/>
</dbReference>
<dbReference type="GO" id="GO:0004451">
    <property type="term" value="F:isocitrate lyase activity"/>
    <property type="evidence" value="ECO:0007669"/>
    <property type="project" value="UniProtKB-EC"/>
</dbReference>
<gene>
    <name evidence="3" type="primary">LOC109020906</name>
</gene>
<protein>
    <submittedName>
        <fullName evidence="3">2,3-dimethylmalate lyase-like isoform X2</fullName>
    </submittedName>
</protein>
<dbReference type="Gramene" id="Jr07_16460_p1">
    <property type="protein sequence ID" value="cds.Jr07_16460_p1"/>
    <property type="gene ID" value="Jr07_16460"/>
</dbReference>
<dbReference type="InterPro" id="IPR040442">
    <property type="entry name" value="Pyrv_kinase-like_dom_sf"/>
</dbReference>
<dbReference type="GeneID" id="109020906"/>
<comment type="catalytic activity">
    <reaction evidence="1">
        <text>D-threo-isocitrate = glyoxylate + succinate</text>
        <dbReference type="Rhea" id="RHEA:13245"/>
        <dbReference type="ChEBI" id="CHEBI:15562"/>
        <dbReference type="ChEBI" id="CHEBI:30031"/>
        <dbReference type="ChEBI" id="CHEBI:36655"/>
        <dbReference type="EC" id="4.1.3.1"/>
    </reaction>
</comment>
<dbReference type="RefSeq" id="XP_018858977.1">
    <property type="nucleotide sequence ID" value="XM_019003432.2"/>
</dbReference>